<evidence type="ECO:0000256" key="17">
    <source>
        <dbReference type="SAM" id="MobiDB-lite"/>
    </source>
</evidence>
<feature type="region of interest" description="Disordered" evidence="17">
    <location>
        <begin position="423"/>
        <end position="483"/>
    </location>
</feature>
<dbReference type="NCBIfam" id="NF002882">
    <property type="entry name" value="PRK03348.1"/>
    <property type="match status" value="1"/>
</dbReference>
<evidence type="ECO:0000256" key="4">
    <source>
        <dbReference type="ARBA" id="ARBA00022490"/>
    </source>
</evidence>
<dbReference type="Pfam" id="PF00817">
    <property type="entry name" value="IMS"/>
    <property type="match status" value="1"/>
</dbReference>
<comment type="function">
    <text evidence="14 16">Poorly processive, error-prone DNA polymerase involved in untargeted mutagenesis. Copies undamaged DNA at stalled replication forks, which arise in vivo from mismatched or misaligned primer ends. These misaligned primers can be extended by PolIV. Exhibits no 3'-5' exonuclease (proofreading) activity. May be involved in translesional synthesis, in conjunction with the beta clamp from PolIII.</text>
</comment>
<proteinExistence type="inferred from homology"/>
<name>A0A918J343_9ACTN</name>
<evidence type="ECO:0000313" key="20">
    <source>
        <dbReference type="Proteomes" id="UP000620224"/>
    </source>
</evidence>
<dbReference type="PROSITE" id="PS50173">
    <property type="entry name" value="UMUC"/>
    <property type="match status" value="1"/>
</dbReference>
<keyword evidence="5 16" id="KW-0808">Transferase</keyword>
<keyword evidence="9 16" id="KW-0227">DNA damage</keyword>
<dbReference type="EC" id="2.7.7.7" evidence="16"/>
<evidence type="ECO:0000256" key="8">
    <source>
        <dbReference type="ARBA" id="ARBA00022723"/>
    </source>
</evidence>
<dbReference type="AlphaFoldDB" id="A0A918J343"/>
<sequence length="483" mass="51071">MRNAPTILHLDMDAFFASVEQASKPSLRGKAVVVGGLGPRGVVATASYEARVFGVHSAMPTAQARRLAPHAAYLVPRFSVYRSISERVMALLRDLSPLVEPLSLDEAFVDLEAGGAAWDEESARLTGTRLRARIRAATGLTASVGLAASKMLAKIASEQAKPDGLVLIEPGTERALLGPMPVRTLPGVGPATGDHLRRAGITTVEELAEAGEDELVRLLGKAHGHALYAMALAHDERPVVAEREAKSVSVEDTYDVDIHDRLRVGLEVQRLADRCVRRLRGAGHSGRTIVLKVRRYDFSTLTRSETLRGPTDDPAVVREAAARLLDSVDTTGGVRLLGVGVTGLADYTQEDLFAQAAQTAAPVAEAPEGAAAGTEAEVGPGADAAQPEPEQPTERQWRPGQDVRHTEWGHGWVQGSGLGRVTVRFETPSSPPGRVRTFSGDDPSLEPAEPLPLVSSGGQVSSEPASLPKSWSGKAGGGATSRP</sequence>
<keyword evidence="12 16" id="KW-0238">DNA-binding</keyword>
<protein>
    <recommendedName>
        <fullName evidence="16">DNA polymerase IV</fullName>
        <shortName evidence="16">Pol IV</shortName>
        <ecNumber evidence="16">2.7.7.7</ecNumber>
    </recommendedName>
</protein>
<dbReference type="InterPro" id="IPR043128">
    <property type="entry name" value="Rev_trsase/Diguanyl_cyclase"/>
</dbReference>
<gene>
    <name evidence="16 19" type="primary">dinB</name>
    <name evidence="19" type="ORF">GCM10010503_22770</name>
</gene>
<evidence type="ECO:0000256" key="5">
    <source>
        <dbReference type="ARBA" id="ARBA00022679"/>
    </source>
</evidence>
<reference evidence="19" key="2">
    <citation type="submission" date="2020-09" db="EMBL/GenBank/DDBJ databases">
        <authorList>
            <person name="Sun Q."/>
            <person name="Ohkuma M."/>
        </authorList>
    </citation>
    <scope>NUCLEOTIDE SEQUENCE</scope>
    <source>
        <strain evidence="19">JCM 4490</strain>
    </source>
</reference>
<dbReference type="InterPro" id="IPR050116">
    <property type="entry name" value="DNA_polymerase-Y"/>
</dbReference>
<dbReference type="SUPFAM" id="SSF56672">
    <property type="entry name" value="DNA/RNA polymerases"/>
    <property type="match status" value="1"/>
</dbReference>
<comment type="subunit">
    <text evidence="16">Monomer.</text>
</comment>
<evidence type="ECO:0000256" key="9">
    <source>
        <dbReference type="ARBA" id="ARBA00022763"/>
    </source>
</evidence>
<dbReference type="GO" id="GO:0000287">
    <property type="term" value="F:magnesium ion binding"/>
    <property type="evidence" value="ECO:0007669"/>
    <property type="project" value="UniProtKB-UniRule"/>
</dbReference>
<keyword evidence="13 16" id="KW-0234">DNA repair</keyword>
<accession>A0A918J343</accession>
<evidence type="ECO:0000256" key="11">
    <source>
        <dbReference type="ARBA" id="ARBA00022932"/>
    </source>
</evidence>
<evidence type="ECO:0000256" key="13">
    <source>
        <dbReference type="ARBA" id="ARBA00023204"/>
    </source>
</evidence>
<comment type="cofactor">
    <cofactor evidence="16">
        <name>Mg(2+)</name>
        <dbReference type="ChEBI" id="CHEBI:18420"/>
    </cofactor>
    <text evidence="16">Binds 2 magnesium ions per subunit.</text>
</comment>
<dbReference type="PANTHER" id="PTHR11076">
    <property type="entry name" value="DNA REPAIR POLYMERASE UMUC / TRANSFERASE FAMILY MEMBER"/>
    <property type="match status" value="1"/>
</dbReference>
<evidence type="ECO:0000256" key="6">
    <source>
        <dbReference type="ARBA" id="ARBA00022695"/>
    </source>
</evidence>
<dbReference type="GO" id="GO:0003684">
    <property type="term" value="F:damaged DNA binding"/>
    <property type="evidence" value="ECO:0007669"/>
    <property type="project" value="InterPro"/>
</dbReference>
<dbReference type="NCBIfam" id="NF002677">
    <property type="entry name" value="PRK02406.1"/>
    <property type="match status" value="1"/>
</dbReference>
<dbReference type="HAMAP" id="MF_01113">
    <property type="entry name" value="DNApol_IV"/>
    <property type="match status" value="1"/>
</dbReference>
<feature type="region of interest" description="Disordered" evidence="17">
    <location>
        <begin position="364"/>
        <end position="402"/>
    </location>
</feature>
<dbReference type="InterPro" id="IPR001126">
    <property type="entry name" value="UmuC"/>
</dbReference>
<evidence type="ECO:0000256" key="15">
    <source>
        <dbReference type="ARBA" id="ARBA00049244"/>
    </source>
</evidence>
<dbReference type="Pfam" id="PF11799">
    <property type="entry name" value="IMS_C"/>
    <property type="match status" value="1"/>
</dbReference>
<keyword evidence="8 16" id="KW-0479">Metal-binding</keyword>
<feature type="binding site" evidence="16">
    <location>
        <position position="105"/>
    </location>
    <ligand>
        <name>Mg(2+)</name>
        <dbReference type="ChEBI" id="CHEBI:18420"/>
    </ligand>
</feature>
<evidence type="ECO:0000256" key="14">
    <source>
        <dbReference type="ARBA" id="ARBA00025589"/>
    </source>
</evidence>
<dbReference type="Gene3D" id="1.10.150.20">
    <property type="entry name" value="5' to 3' exonuclease, C-terminal subdomain"/>
    <property type="match status" value="1"/>
</dbReference>
<dbReference type="InterPro" id="IPR017961">
    <property type="entry name" value="DNA_pol_Y-fam_little_finger"/>
</dbReference>
<dbReference type="InterPro" id="IPR036775">
    <property type="entry name" value="DNA_pol_Y-fam_lit_finger_sf"/>
</dbReference>
<dbReference type="Proteomes" id="UP000620224">
    <property type="component" value="Unassembled WGS sequence"/>
</dbReference>
<evidence type="ECO:0000256" key="16">
    <source>
        <dbReference type="HAMAP-Rule" id="MF_01113"/>
    </source>
</evidence>
<evidence type="ECO:0000256" key="3">
    <source>
        <dbReference type="ARBA" id="ARBA00022457"/>
    </source>
</evidence>
<keyword evidence="7 16" id="KW-0235">DNA replication</keyword>
<dbReference type="Gene3D" id="3.30.1490.100">
    <property type="entry name" value="DNA polymerase, Y-family, little finger domain"/>
    <property type="match status" value="1"/>
</dbReference>
<dbReference type="InterPro" id="IPR053848">
    <property type="entry name" value="IMS_HHH_1"/>
</dbReference>
<evidence type="ECO:0000256" key="2">
    <source>
        <dbReference type="ARBA" id="ARBA00010945"/>
    </source>
</evidence>
<keyword evidence="10 16" id="KW-0460">Magnesium</keyword>
<evidence type="ECO:0000256" key="10">
    <source>
        <dbReference type="ARBA" id="ARBA00022842"/>
    </source>
</evidence>
<feature type="binding site" evidence="16">
    <location>
        <position position="11"/>
    </location>
    <ligand>
        <name>Mg(2+)</name>
        <dbReference type="ChEBI" id="CHEBI:18420"/>
    </ligand>
</feature>
<dbReference type="Gene3D" id="3.40.1170.60">
    <property type="match status" value="1"/>
</dbReference>
<feature type="site" description="Substrate discrimination" evidence="16">
    <location>
        <position position="16"/>
    </location>
</feature>
<dbReference type="GO" id="GO:0003887">
    <property type="term" value="F:DNA-directed DNA polymerase activity"/>
    <property type="evidence" value="ECO:0007669"/>
    <property type="project" value="UniProtKB-UniRule"/>
</dbReference>
<keyword evidence="4 16" id="KW-0963">Cytoplasm</keyword>
<comment type="subcellular location">
    <subcellularLocation>
        <location evidence="1 16">Cytoplasm</location>
    </subcellularLocation>
</comment>
<dbReference type="CDD" id="cd03586">
    <property type="entry name" value="PolY_Pol_IV_kappa"/>
    <property type="match status" value="1"/>
</dbReference>
<evidence type="ECO:0000256" key="12">
    <source>
        <dbReference type="ARBA" id="ARBA00023125"/>
    </source>
</evidence>
<dbReference type="PANTHER" id="PTHR11076:SF33">
    <property type="entry name" value="DNA POLYMERASE KAPPA"/>
    <property type="match status" value="1"/>
</dbReference>
<dbReference type="EMBL" id="BMUE01000003">
    <property type="protein sequence ID" value="GGW45217.1"/>
    <property type="molecule type" value="Genomic_DNA"/>
</dbReference>
<feature type="compositionally biased region" description="Low complexity" evidence="17">
    <location>
        <begin position="364"/>
        <end position="382"/>
    </location>
</feature>
<keyword evidence="3 16" id="KW-0515">Mutator protein</keyword>
<keyword evidence="11 16" id="KW-0239">DNA-directed DNA polymerase</keyword>
<dbReference type="GO" id="GO:0006281">
    <property type="term" value="P:DNA repair"/>
    <property type="evidence" value="ECO:0007669"/>
    <property type="project" value="UniProtKB-UniRule"/>
</dbReference>
<dbReference type="Pfam" id="PF21999">
    <property type="entry name" value="IMS_HHH_1"/>
    <property type="match status" value="1"/>
</dbReference>
<dbReference type="InterPro" id="IPR022880">
    <property type="entry name" value="DNApol_IV"/>
</dbReference>
<comment type="similarity">
    <text evidence="2 16">Belongs to the DNA polymerase type-Y family.</text>
</comment>
<dbReference type="SUPFAM" id="SSF100879">
    <property type="entry name" value="Lesion bypass DNA polymerase (Y-family), little finger domain"/>
    <property type="match status" value="1"/>
</dbReference>
<reference evidence="19" key="1">
    <citation type="journal article" date="2014" name="Int. J. Syst. Evol. Microbiol.">
        <title>Complete genome sequence of Corynebacterium casei LMG S-19264T (=DSM 44701T), isolated from a smear-ripened cheese.</title>
        <authorList>
            <consortium name="US DOE Joint Genome Institute (JGI-PGF)"/>
            <person name="Walter F."/>
            <person name="Albersmeier A."/>
            <person name="Kalinowski J."/>
            <person name="Ruckert C."/>
        </authorList>
    </citation>
    <scope>NUCLEOTIDE SEQUENCE</scope>
    <source>
        <strain evidence="19">JCM 4490</strain>
    </source>
</reference>
<evidence type="ECO:0000259" key="18">
    <source>
        <dbReference type="PROSITE" id="PS50173"/>
    </source>
</evidence>
<dbReference type="GO" id="GO:0009432">
    <property type="term" value="P:SOS response"/>
    <property type="evidence" value="ECO:0007669"/>
    <property type="project" value="TreeGrafter"/>
</dbReference>
<dbReference type="GO" id="GO:0042276">
    <property type="term" value="P:error-prone translesion synthesis"/>
    <property type="evidence" value="ECO:0007669"/>
    <property type="project" value="TreeGrafter"/>
</dbReference>
<comment type="caution">
    <text evidence="19">The sequence shown here is derived from an EMBL/GenBank/DDBJ whole genome shotgun (WGS) entry which is preliminary data.</text>
</comment>
<dbReference type="InterPro" id="IPR043502">
    <property type="entry name" value="DNA/RNA_pol_sf"/>
</dbReference>
<feature type="active site" evidence="16">
    <location>
        <position position="106"/>
    </location>
</feature>
<evidence type="ECO:0000256" key="7">
    <source>
        <dbReference type="ARBA" id="ARBA00022705"/>
    </source>
</evidence>
<dbReference type="Gene3D" id="3.30.70.270">
    <property type="match status" value="1"/>
</dbReference>
<comment type="catalytic activity">
    <reaction evidence="15 16">
        <text>DNA(n) + a 2'-deoxyribonucleoside 5'-triphosphate = DNA(n+1) + diphosphate</text>
        <dbReference type="Rhea" id="RHEA:22508"/>
        <dbReference type="Rhea" id="RHEA-COMP:17339"/>
        <dbReference type="Rhea" id="RHEA-COMP:17340"/>
        <dbReference type="ChEBI" id="CHEBI:33019"/>
        <dbReference type="ChEBI" id="CHEBI:61560"/>
        <dbReference type="ChEBI" id="CHEBI:173112"/>
        <dbReference type="EC" id="2.7.7.7"/>
    </reaction>
</comment>
<keyword evidence="6 16" id="KW-0548">Nucleotidyltransferase</keyword>
<evidence type="ECO:0000256" key="1">
    <source>
        <dbReference type="ARBA" id="ARBA00004496"/>
    </source>
</evidence>
<keyword evidence="20" id="KW-1185">Reference proteome</keyword>
<feature type="compositionally biased region" description="Gly residues" evidence="17">
    <location>
        <begin position="474"/>
        <end position="483"/>
    </location>
</feature>
<organism evidence="19 20">
    <name type="scientific">Streptomyces lucensis JCM 4490</name>
    <dbReference type="NCBI Taxonomy" id="1306176"/>
    <lineage>
        <taxon>Bacteria</taxon>
        <taxon>Bacillati</taxon>
        <taxon>Actinomycetota</taxon>
        <taxon>Actinomycetes</taxon>
        <taxon>Kitasatosporales</taxon>
        <taxon>Streptomycetaceae</taxon>
        <taxon>Streptomyces</taxon>
    </lineage>
</organism>
<feature type="domain" description="UmuC" evidence="18">
    <location>
        <begin position="7"/>
        <end position="189"/>
    </location>
</feature>
<dbReference type="GO" id="GO:0005829">
    <property type="term" value="C:cytosol"/>
    <property type="evidence" value="ECO:0007669"/>
    <property type="project" value="TreeGrafter"/>
</dbReference>
<feature type="compositionally biased region" description="Basic and acidic residues" evidence="17">
    <location>
        <begin position="392"/>
        <end position="402"/>
    </location>
</feature>
<evidence type="ECO:0000313" key="19">
    <source>
        <dbReference type="EMBL" id="GGW45217.1"/>
    </source>
</evidence>
<dbReference type="GO" id="GO:0006261">
    <property type="term" value="P:DNA-templated DNA replication"/>
    <property type="evidence" value="ECO:0007669"/>
    <property type="project" value="UniProtKB-UniRule"/>
</dbReference>
<dbReference type="RefSeq" id="WP_190015066.1">
    <property type="nucleotide sequence ID" value="NZ_BMUE01000003.1"/>
</dbReference>